<feature type="transmembrane region" description="Helical" evidence="5">
    <location>
        <begin position="169"/>
        <end position="191"/>
    </location>
</feature>
<feature type="transmembrane region" description="Helical" evidence="5">
    <location>
        <begin position="265"/>
        <end position="285"/>
    </location>
</feature>
<dbReference type="Proteomes" id="UP000231480">
    <property type="component" value="Unassembled WGS sequence"/>
</dbReference>
<feature type="domain" description="Sodium/calcium exchanger membrane region" evidence="6">
    <location>
        <begin position="5"/>
        <end position="146"/>
    </location>
</feature>
<feature type="transmembrane region" description="Helical" evidence="5">
    <location>
        <begin position="107"/>
        <end position="124"/>
    </location>
</feature>
<dbReference type="Pfam" id="PF01699">
    <property type="entry name" value="Na_Ca_ex"/>
    <property type="match status" value="2"/>
</dbReference>
<dbReference type="GO" id="GO:0005886">
    <property type="term" value="C:plasma membrane"/>
    <property type="evidence" value="ECO:0007669"/>
    <property type="project" value="TreeGrafter"/>
</dbReference>
<protein>
    <recommendedName>
        <fullName evidence="6">Sodium/calcium exchanger membrane region domain-containing protein</fullName>
    </recommendedName>
</protein>
<evidence type="ECO:0000313" key="8">
    <source>
        <dbReference type="Proteomes" id="UP000231480"/>
    </source>
</evidence>
<evidence type="ECO:0000256" key="1">
    <source>
        <dbReference type="ARBA" id="ARBA00004141"/>
    </source>
</evidence>
<feature type="transmembrane region" description="Helical" evidence="5">
    <location>
        <begin position="6"/>
        <end position="28"/>
    </location>
</feature>
<evidence type="ECO:0000256" key="5">
    <source>
        <dbReference type="SAM" id="Phobius"/>
    </source>
</evidence>
<feature type="domain" description="Sodium/calcium exchanger membrane region" evidence="6">
    <location>
        <begin position="169"/>
        <end position="311"/>
    </location>
</feature>
<name>A0A2G9YFF2_9BACT</name>
<comment type="caution">
    <text evidence="7">The sequence shown here is derived from an EMBL/GenBank/DDBJ whole genome shotgun (WGS) entry which is preliminary data.</text>
</comment>
<gene>
    <name evidence="7" type="ORF">COX44_00840</name>
</gene>
<dbReference type="Gene3D" id="1.20.1420.30">
    <property type="entry name" value="NCX, central ion-binding region"/>
    <property type="match status" value="1"/>
</dbReference>
<sequence length="317" mass="34835">MMLIYVLIFILAGLVLIKSSTILVQALLNIARFMAWSEFIVSFILMALATDMPDLFIGISSGFQGLSSLSLGNVIGANILKLSLVAGLIILFAKGTKIENKTIIKRDIWLVAGLGILPLIFLFNKTLSRLEGLISIILFFAYLIYLAKTKQHFLKTINSEQSISTFLKSIVIFIIGISLLLASSWLVVYSINKIAQNINTSLILTGMFLIALATTLPELVFGVRATLMKHEEMYVGNLLGAVAVNSALTLGVTALINPIKIQNATSFIIGAVFMVLALLFFNLFIRSRDELSWREGALLIVFYIIFVIITWAFSSAG</sequence>
<dbReference type="InterPro" id="IPR004481">
    <property type="entry name" value="K/Na/Ca-exchanger"/>
</dbReference>
<dbReference type="InterPro" id="IPR044880">
    <property type="entry name" value="NCX_ion-bd_dom_sf"/>
</dbReference>
<dbReference type="PANTHER" id="PTHR10846:SF8">
    <property type="entry name" value="INNER MEMBRANE PROTEIN YRBG"/>
    <property type="match status" value="1"/>
</dbReference>
<keyword evidence="3 5" id="KW-1133">Transmembrane helix</keyword>
<keyword evidence="4 5" id="KW-0472">Membrane</keyword>
<dbReference type="GO" id="GO:0005262">
    <property type="term" value="F:calcium channel activity"/>
    <property type="evidence" value="ECO:0007669"/>
    <property type="project" value="TreeGrafter"/>
</dbReference>
<dbReference type="GO" id="GO:0008273">
    <property type="term" value="F:calcium, potassium:sodium antiporter activity"/>
    <property type="evidence" value="ECO:0007669"/>
    <property type="project" value="TreeGrafter"/>
</dbReference>
<dbReference type="GO" id="GO:0006874">
    <property type="term" value="P:intracellular calcium ion homeostasis"/>
    <property type="evidence" value="ECO:0007669"/>
    <property type="project" value="TreeGrafter"/>
</dbReference>
<keyword evidence="2 5" id="KW-0812">Transmembrane</keyword>
<dbReference type="AlphaFoldDB" id="A0A2G9YFF2"/>
<evidence type="ECO:0000313" key="7">
    <source>
        <dbReference type="EMBL" id="PIP17251.1"/>
    </source>
</evidence>
<evidence type="ECO:0000256" key="3">
    <source>
        <dbReference type="ARBA" id="ARBA00022989"/>
    </source>
</evidence>
<proteinExistence type="predicted"/>
<dbReference type="PANTHER" id="PTHR10846">
    <property type="entry name" value="SODIUM/POTASSIUM/CALCIUM EXCHANGER"/>
    <property type="match status" value="1"/>
</dbReference>
<feature type="transmembrane region" description="Helical" evidence="5">
    <location>
        <begin position="130"/>
        <end position="148"/>
    </location>
</feature>
<evidence type="ECO:0000256" key="4">
    <source>
        <dbReference type="ARBA" id="ARBA00023136"/>
    </source>
</evidence>
<feature type="transmembrane region" description="Helical" evidence="5">
    <location>
        <begin position="235"/>
        <end position="259"/>
    </location>
</feature>
<comment type="subcellular location">
    <subcellularLocation>
        <location evidence="1">Membrane</location>
        <topology evidence="1">Multi-pass membrane protein</topology>
    </subcellularLocation>
</comment>
<evidence type="ECO:0000259" key="6">
    <source>
        <dbReference type="Pfam" id="PF01699"/>
    </source>
</evidence>
<organism evidence="7 8">
    <name type="scientific">Candidatus Portnoybacteria bacterium CG23_combo_of_CG06-09_8_20_14_all_37_13</name>
    <dbReference type="NCBI Taxonomy" id="1974819"/>
    <lineage>
        <taxon>Bacteria</taxon>
        <taxon>Candidatus Portnoyibacteriota</taxon>
    </lineage>
</organism>
<accession>A0A2G9YFF2</accession>
<dbReference type="EMBL" id="PCRH01000019">
    <property type="protein sequence ID" value="PIP17251.1"/>
    <property type="molecule type" value="Genomic_DNA"/>
</dbReference>
<feature type="transmembrane region" description="Helical" evidence="5">
    <location>
        <begin position="203"/>
        <end position="223"/>
    </location>
</feature>
<dbReference type="InterPro" id="IPR004837">
    <property type="entry name" value="NaCa_Exmemb"/>
</dbReference>
<feature type="transmembrane region" description="Helical" evidence="5">
    <location>
        <begin position="40"/>
        <end position="63"/>
    </location>
</feature>
<evidence type="ECO:0000256" key="2">
    <source>
        <dbReference type="ARBA" id="ARBA00022692"/>
    </source>
</evidence>
<reference evidence="7 8" key="1">
    <citation type="submission" date="2017-09" db="EMBL/GenBank/DDBJ databases">
        <title>Depth-based differentiation of microbial function through sediment-hosted aquifers and enrichment of novel symbionts in the deep terrestrial subsurface.</title>
        <authorList>
            <person name="Probst A.J."/>
            <person name="Ladd B."/>
            <person name="Jarett J.K."/>
            <person name="Geller-Mcgrath D.E."/>
            <person name="Sieber C.M."/>
            <person name="Emerson J.B."/>
            <person name="Anantharaman K."/>
            <person name="Thomas B.C."/>
            <person name="Malmstrom R."/>
            <person name="Stieglmeier M."/>
            <person name="Klingl A."/>
            <person name="Woyke T."/>
            <person name="Ryan C.M."/>
            <person name="Banfield J.F."/>
        </authorList>
    </citation>
    <scope>NUCLEOTIDE SEQUENCE [LARGE SCALE GENOMIC DNA]</scope>
    <source>
        <strain evidence="7">CG23_combo_of_CG06-09_8_20_14_all_37_13</strain>
    </source>
</reference>
<feature type="transmembrane region" description="Helical" evidence="5">
    <location>
        <begin position="75"/>
        <end position="95"/>
    </location>
</feature>
<feature type="transmembrane region" description="Helical" evidence="5">
    <location>
        <begin position="297"/>
        <end position="314"/>
    </location>
</feature>